<accession>A0AA35LEZ4</accession>
<sequence>MGSNEKGSPARMVLPVPANVAQEPRQGSPRRSRETQRNTSPRREGASGTRSHRGSSPQRASEFLRSSSPPRGSDAGQSSSPRRGSELSQNALPQRGSVSEAPRRLSVPPAASSRKGSEVSQGTLSQRGAEEPRRPSAPRGPNHLVPGPSLRRGSGVSENSFYQQPGDLPRNNSPYRGSDAFWSRTSSPKGGELPAGTSSRRASELSQGPALRSGCQEENELSFGGPPQRGRTSIRNISPQPVVDYRCGKCSIQPGQLTMTNSQMLMAMQQSLNSQREEIYQRSRAASRIGRTQVDNRCIPISPNPSDLPQVTTQSYLRPMASPREDSAQVNPPKRESFQVPKAFPQLALELGPQDTCQPPRKLIRKHVPNPKDEWTQTEPAYKVSVFPKSDSPQAEVWLALPLPTEAEARRSSLEPHSEPTRRKSSPPREPDTRRATPEPPPEPTRRRSSPPREPDARRGTHEPPQEPTRRKSSPPREPDPRRGTLEPPPEPTRRRSSPPREPDAKRTSLQARSEPIQAIYRPSLHPVYESEYRCPIHQEMEDAWKRALSLGHEPSGQQPLSTAEQRKSSLQARLEPAPRGSVPQEPEARRVSLLKDVEAKRTPLQTVPKSTIRVPPWPDSLPQEFQPVYRPASHPESESEYRCPFHKEMEAALSRSAPPGTDIPHRGSLVRETPQHGSLGPAWTQSEPGLDAHQVPRGSLQPTTATIARPRPLSDPEATVNWGLLPPRPLSKFGPQSTWWPLLQPGQSPPTPDVMDRHLSLPAPDLGEKHPSLALHLREKPCSLPAPDLREKPRSSLAPDLREMLSSPPAPDPAKVAAAFPGELEEALGLPQDAISTSNQDLPRQPACFEEPSAHLDQRPQCVGPSSEADDLINLRRGKDPLRFSAFFVDVSDEMHTDVLWWLKDEEVRGTFCVTFPSAV</sequence>
<dbReference type="Proteomes" id="UP001178461">
    <property type="component" value="Chromosome 15"/>
</dbReference>
<evidence type="ECO:0000313" key="2">
    <source>
        <dbReference type="EMBL" id="CAI5795120.1"/>
    </source>
</evidence>
<feature type="compositionally biased region" description="Polar residues" evidence="1">
    <location>
        <begin position="196"/>
        <end position="206"/>
    </location>
</feature>
<organism evidence="2 3">
    <name type="scientific">Podarcis lilfordi</name>
    <name type="common">Lilford's wall lizard</name>
    <dbReference type="NCBI Taxonomy" id="74358"/>
    <lineage>
        <taxon>Eukaryota</taxon>
        <taxon>Metazoa</taxon>
        <taxon>Chordata</taxon>
        <taxon>Craniata</taxon>
        <taxon>Vertebrata</taxon>
        <taxon>Euteleostomi</taxon>
        <taxon>Lepidosauria</taxon>
        <taxon>Squamata</taxon>
        <taxon>Bifurcata</taxon>
        <taxon>Unidentata</taxon>
        <taxon>Episquamata</taxon>
        <taxon>Laterata</taxon>
        <taxon>Lacertibaenia</taxon>
        <taxon>Lacertidae</taxon>
        <taxon>Podarcis</taxon>
    </lineage>
</organism>
<keyword evidence="3" id="KW-1185">Reference proteome</keyword>
<protein>
    <submittedName>
        <fullName evidence="2">Uncharacterized protein</fullName>
    </submittedName>
</protein>
<evidence type="ECO:0000313" key="3">
    <source>
        <dbReference type="Proteomes" id="UP001178461"/>
    </source>
</evidence>
<feature type="compositionally biased region" description="Basic and acidic residues" evidence="1">
    <location>
        <begin position="451"/>
        <end position="485"/>
    </location>
</feature>
<feature type="compositionally biased region" description="Polar residues" evidence="1">
    <location>
        <begin position="54"/>
        <end position="92"/>
    </location>
</feature>
<proteinExistence type="predicted"/>
<dbReference type="EMBL" id="OX395141">
    <property type="protein sequence ID" value="CAI5795120.1"/>
    <property type="molecule type" value="Genomic_DNA"/>
</dbReference>
<feature type="region of interest" description="Disordered" evidence="1">
    <location>
        <begin position="656"/>
        <end position="721"/>
    </location>
</feature>
<feature type="region of interest" description="Disordered" evidence="1">
    <location>
        <begin position="1"/>
        <end position="237"/>
    </location>
</feature>
<dbReference type="AlphaFoldDB" id="A0AA35LEZ4"/>
<feature type="compositionally biased region" description="Basic and acidic residues" evidence="1">
    <location>
        <begin position="587"/>
        <end position="602"/>
    </location>
</feature>
<name>A0AA35LEZ4_9SAUR</name>
<dbReference type="PANTHER" id="PTHR37884">
    <property type="entry name" value="SEPTIN 4"/>
    <property type="match status" value="1"/>
</dbReference>
<reference evidence="2" key="1">
    <citation type="submission" date="2022-12" db="EMBL/GenBank/DDBJ databases">
        <authorList>
            <person name="Alioto T."/>
            <person name="Alioto T."/>
            <person name="Gomez Garrido J."/>
        </authorList>
    </citation>
    <scope>NUCLEOTIDE SEQUENCE</scope>
</reference>
<dbReference type="InterPro" id="IPR027979">
    <property type="entry name" value="DUF4655"/>
</dbReference>
<gene>
    <name evidence="2" type="ORF">PODLI_1B030624</name>
</gene>
<feature type="region of interest" description="Disordered" evidence="1">
    <location>
        <begin position="737"/>
        <end position="758"/>
    </location>
</feature>
<evidence type="ECO:0000256" key="1">
    <source>
        <dbReference type="SAM" id="MobiDB-lite"/>
    </source>
</evidence>
<feature type="region of interest" description="Disordered" evidence="1">
    <location>
        <begin position="548"/>
        <end position="642"/>
    </location>
</feature>
<feature type="region of interest" description="Disordered" evidence="1">
    <location>
        <begin position="398"/>
        <end position="529"/>
    </location>
</feature>
<feature type="compositionally biased region" description="Basic and acidic residues" evidence="1">
    <location>
        <begin position="31"/>
        <end position="45"/>
    </location>
</feature>
<dbReference type="PANTHER" id="PTHR37884:SF1">
    <property type="entry name" value="SEPTIN 4"/>
    <property type="match status" value="1"/>
</dbReference>
<feature type="region of interest" description="Disordered" evidence="1">
    <location>
        <begin position="352"/>
        <end position="376"/>
    </location>
</feature>
<feature type="compositionally biased region" description="Basic and acidic residues" evidence="1">
    <location>
        <begin position="407"/>
        <end position="437"/>
    </location>
</feature>
<feature type="compositionally biased region" description="Polar residues" evidence="1">
    <location>
        <begin position="556"/>
        <end position="572"/>
    </location>
</feature>